<evidence type="ECO:0000259" key="3">
    <source>
        <dbReference type="Pfam" id="PF02254"/>
    </source>
</evidence>
<feature type="transmembrane region" description="Helical" evidence="2">
    <location>
        <begin position="71"/>
        <end position="98"/>
    </location>
</feature>
<evidence type="ECO:0000313" key="6">
    <source>
        <dbReference type="Proteomes" id="UP000437736"/>
    </source>
</evidence>
<keyword evidence="6" id="KW-1185">Reference proteome</keyword>
<accession>A0ABW9QP63</accession>
<name>A0ABW9QP63_9ACTN</name>
<comment type="subcellular location">
    <subcellularLocation>
        <location evidence="1">Cell membrane</location>
        <topology evidence="1">Multi-pass membrane protein</topology>
    </subcellularLocation>
</comment>
<protein>
    <recommendedName>
        <fullName evidence="7">Potassium channel protein</fullName>
    </recommendedName>
</protein>
<keyword evidence="2" id="KW-0812">Transmembrane</keyword>
<dbReference type="PANTHER" id="PTHR43833">
    <property type="entry name" value="POTASSIUM CHANNEL PROTEIN 2-RELATED-RELATED"/>
    <property type="match status" value="1"/>
</dbReference>
<reference evidence="5 6" key="1">
    <citation type="submission" date="2019-11" db="EMBL/GenBank/DDBJ databases">
        <title>Acidiferrimicrobium australis gen. nov., sp. nov., an acidophilic and obligately heterotrophic, member of the Actinobacteria that catalyses dissimilatory oxido- reduction of iron isolated from metal-rich acidic water in Chile.</title>
        <authorList>
            <person name="Gonzalez D."/>
            <person name="Huber K."/>
            <person name="Hedrich S."/>
            <person name="Rojas-Villalobos C."/>
            <person name="Quatrini R."/>
            <person name="Dinamarca M.A."/>
            <person name="Schwarz A."/>
            <person name="Canales C."/>
            <person name="Nancucheo I."/>
        </authorList>
    </citation>
    <scope>NUCLEOTIDE SEQUENCE [LARGE SCALE GENOMIC DNA]</scope>
    <source>
        <strain evidence="5 6">USS-CCA1</strain>
    </source>
</reference>
<proteinExistence type="predicted"/>
<dbReference type="EMBL" id="WJHE01000031">
    <property type="protein sequence ID" value="MST31288.1"/>
    <property type="molecule type" value="Genomic_DNA"/>
</dbReference>
<dbReference type="InterPro" id="IPR036291">
    <property type="entry name" value="NAD(P)-bd_dom_sf"/>
</dbReference>
<dbReference type="InterPro" id="IPR013099">
    <property type="entry name" value="K_chnl_dom"/>
</dbReference>
<dbReference type="Pfam" id="PF02254">
    <property type="entry name" value="TrkA_N"/>
    <property type="match status" value="1"/>
</dbReference>
<gene>
    <name evidence="5" type="ORF">GHK86_00890</name>
</gene>
<keyword evidence="2" id="KW-0472">Membrane</keyword>
<sequence length="322" mass="33168">MPSILALLVSRLTRSQAARLVAVGAVCLLGGAGAFAVTQHLSFGTGVYWAITTATTVGYGDVTPKDTAGRVIASLVMLTTIPLFASAFALFAGAVAAAHVRRLLAVVRAEPTGGEVVVYGDAPVVPQVAATLAGAGRRVIVVSRDQPSGLPQDVRHLAADPTSEGAVRRSHPDRASSLLVTGASDADVLVTAVLLRQAAPGVPTVALARSASVCRALRELGVPVQVSADEVVVQTLAKSLEAPHAGEILLRLMDSDGYRMRELPAGPDDVGQPLGQVRGRHRGLVLGLVRADHVSIGVIEDPVVEAGDQLLVVEPLSPSRSS</sequence>
<dbReference type="InterPro" id="IPR036721">
    <property type="entry name" value="RCK_C_sf"/>
</dbReference>
<dbReference type="InterPro" id="IPR003148">
    <property type="entry name" value="RCK_N"/>
</dbReference>
<dbReference type="InterPro" id="IPR050721">
    <property type="entry name" value="Trk_Ktr_HKT_K-transport"/>
</dbReference>
<evidence type="ECO:0000313" key="5">
    <source>
        <dbReference type="EMBL" id="MST31288.1"/>
    </source>
</evidence>
<dbReference type="SUPFAM" id="SSF116726">
    <property type="entry name" value="TrkA C-terminal domain-like"/>
    <property type="match status" value="1"/>
</dbReference>
<dbReference type="Proteomes" id="UP000437736">
    <property type="component" value="Unassembled WGS sequence"/>
</dbReference>
<dbReference type="Pfam" id="PF07885">
    <property type="entry name" value="Ion_trans_2"/>
    <property type="match status" value="1"/>
</dbReference>
<organism evidence="5 6">
    <name type="scientific">Acidiferrimicrobium australe</name>
    <dbReference type="NCBI Taxonomy" id="2664430"/>
    <lineage>
        <taxon>Bacteria</taxon>
        <taxon>Bacillati</taxon>
        <taxon>Actinomycetota</taxon>
        <taxon>Acidimicrobiia</taxon>
        <taxon>Acidimicrobiales</taxon>
        <taxon>Acidimicrobiaceae</taxon>
        <taxon>Acidiferrimicrobium</taxon>
    </lineage>
</organism>
<feature type="domain" description="RCK N-terminal" evidence="3">
    <location>
        <begin position="127"/>
        <end position="226"/>
    </location>
</feature>
<comment type="caution">
    <text evidence="5">The sequence shown here is derived from an EMBL/GenBank/DDBJ whole genome shotgun (WGS) entry which is preliminary data.</text>
</comment>
<keyword evidence="2" id="KW-1133">Transmembrane helix</keyword>
<dbReference type="Gene3D" id="1.10.287.70">
    <property type="match status" value="1"/>
</dbReference>
<evidence type="ECO:0008006" key="7">
    <source>
        <dbReference type="Google" id="ProtNLM"/>
    </source>
</evidence>
<dbReference type="SUPFAM" id="SSF81324">
    <property type="entry name" value="Voltage-gated potassium channels"/>
    <property type="match status" value="1"/>
</dbReference>
<feature type="transmembrane region" description="Helical" evidence="2">
    <location>
        <begin position="20"/>
        <end position="51"/>
    </location>
</feature>
<evidence type="ECO:0000256" key="2">
    <source>
        <dbReference type="SAM" id="Phobius"/>
    </source>
</evidence>
<dbReference type="SUPFAM" id="SSF51735">
    <property type="entry name" value="NAD(P)-binding Rossmann-fold domains"/>
    <property type="match status" value="1"/>
</dbReference>
<feature type="domain" description="Potassium channel" evidence="4">
    <location>
        <begin position="27"/>
        <end position="94"/>
    </location>
</feature>
<evidence type="ECO:0000256" key="1">
    <source>
        <dbReference type="ARBA" id="ARBA00004651"/>
    </source>
</evidence>
<evidence type="ECO:0000259" key="4">
    <source>
        <dbReference type="Pfam" id="PF07885"/>
    </source>
</evidence>
<dbReference type="Gene3D" id="3.40.50.720">
    <property type="entry name" value="NAD(P)-binding Rossmann-like Domain"/>
    <property type="match status" value="1"/>
</dbReference>
<dbReference type="PANTHER" id="PTHR43833:SF9">
    <property type="entry name" value="POTASSIUM CHANNEL PROTEIN YUGO-RELATED"/>
    <property type="match status" value="1"/>
</dbReference>